<evidence type="ECO:0000313" key="1">
    <source>
        <dbReference type="EMBL" id="CAG8501102.1"/>
    </source>
</evidence>
<reference evidence="1" key="1">
    <citation type="submission" date="2021-06" db="EMBL/GenBank/DDBJ databases">
        <authorList>
            <person name="Kallberg Y."/>
            <person name="Tangrot J."/>
            <person name="Rosling A."/>
        </authorList>
    </citation>
    <scope>NUCLEOTIDE SEQUENCE</scope>
    <source>
        <strain evidence="1">AU212A</strain>
    </source>
</reference>
<proteinExistence type="predicted"/>
<keyword evidence="2" id="KW-1185">Reference proteome</keyword>
<sequence>MKTICTIVEINIEGYDIINHPGQSTPITFLFQKETSVESIPLTFIETIIVTVNKSISVTVNKSISVTINKSILENVNNDIQEISIEDFLQKSTLSITSNINDLQETSNNKNKSAKLNK</sequence>
<name>A0ACA9L0S1_9GLOM</name>
<dbReference type="Proteomes" id="UP000789860">
    <property type="component" value="Unassembled WGS sequence"/>
</dbReference>
<gene>
    <name evidence="1" type="ORF">SCALOS_LOCUS3245</name>
</gene>
<feature type="non-terminal residue" evidence="1">
    <location>
        <position position="118"/>
    </location>
</feature>
<evidence type="ECO:0000313" key="2">
    <source>
        <dbReference type="Proteomes" id="UP000789860"/>
    </source>
</evidence>
<organism evidence="1 2">
    <name type="scientific">Scutellospora calospora</name>
    <dbReference type="NCBI Taxonomy" id="85575"/>
    <lineage>
        <taxon>Eukaryota</taxon>
        <taxon>Fungi</taxon>
        <taxon>Fungi incertae sedis</taxon>
        <taxon>Mucoromycota</taxon>
        <taxon>Glomeromycotina</taxon>
        <taxon>Glomeromycetes</taxon>
        <taxon>Diversisporales</taxon>
        <taxon>Gigasporaceae</taxon>
        <taxon>Scutellospora</taxon>
    </lineage>
</organism>
<protein>
    <submittedName>
        <fullName evidence="1">7043_t:CDS:1</fullName>
    </submittedName>
</protein>
<accession>A0ACA9L0S1</accession>
<dbReference type="EMBL" id="CAJVPM010003421">
    <property type="protein sequence ID" value="CAG8501102.1"/>
    <property type="molecule type" value="Genomic_DNA"/>
</dbReference>
<comment type="caution">
    <text evidence="1">The sequence shown here is derived from an EMBL/GenBank/DDBJ whole genome shotgun (WGS) entry which is preliminary data.</text>
</comment>